<dbReference type="GO" id="GO:0047349">
    <property type="term" value="F:D-ribitol-5-phosphate cytidylyltransferase activity"/>
    <property type="evidence" value="ECO:0007669"/>
    <property type="project" value="UniProtKB-UniRule"/>
</dbReference>
<dbReference type="CDD" id="cd02516">
    <property type="entry name" value="CDP-ME_synthetase"/>
    <property type="match status" value="1"/>
</dbReference>
<keyword evidence="3 4" id="KW-0777">Teichoic acid biosynthesis</keyword>
<comment type="caution">
    <text evidence="4">Lacks conserved residue(s) required for the propagation of feature annotation.</text>
</comment>
<dbReference type="EC" id="2.7.7.40" evidence="4"/>
<dbReference type="InterPro" id="IPR029044">
    <property type="entry name" value="Nucleotide-diphossugar_trans"/>
</dbReference>
<feature type="binding site" evidence="4">
    <location>
        <begin position="82"/>
        <end position="88"/>
    </location>
    <ligand>
        <name>CTP</name>
        <dbReference type="ChEBI" id="CHEBI:37563"/>
    </ligand>
</feature>
<feature type="site" description="Positions ribitol 5-phosphate for the nucleophilic attack" evidence="4">
    <location>
        <position position="218"/>
    </location>
</feature>
<dbReference type="EMBL" id="FOGF01000038">
    <property type="protein sequence ID" value="SER34326.1"/>
    <property type="molecule type" value="Genomic_DNA"/>
</dbReference>
<keyword evidence="1 4" id="KW-0808">Transferase</keyword>
<evidence type="ECO:0000313" key="5">
    <source>
        <dbReference type="EMBL" id="SER34326.1"/>
    </source>
</evidence>
<dbReference type="GO" id="GO:0050518">
    <property type="term" value="F:2-C-methyl-D-erythritol 4-phosphate cytidylyltransferase activity"/>
    <property type="evidence" value="ECO:0007669"/>
    <property type="project" value="UniProtKB-ARBA"/>
</dbReference>
<evidence type="ECO:0000256" key="2">
    <source>
        <dbReference type="ARBA" id="ARBA00022695"/>
    </source>
</evidence>
<dbReference type="OrthoDB" id="9806837at2"/>
<dbReference type="SUPFAM" id="SSF53448">
    <property type="entry name" value="Nucleotide-diphospho-sugar transferases"/>
    <property type="match status" value="1"/>
</dbReference>
<organism evidence="5 6">
    <name type="scientific">Granulicatella balaenopterae</name>
    <dbReference type="NCBI Taxonomy" id="137733"/>
    <lineage>
        <taxon>Bacteria</taxon>
        <taxon>Bacillati</taxon>
        <taxon>Bacillota</taxon>
        <taxon>Bacilli</taxon>
        <taxon>Lactobacillales</taxon>
        <taxon>Carnobacteriaceae</taxon>
        <taxon>Granulicatella</taxon>
    </lineage>
</organism>
<dbReference type="Pfam" id="PF01128">
    <property type="entry name" value="IspD"/>
    <property type="match status" value="1"/>
</dbReference>
<dbReference type="PANTHER" id="PTHR32125">
    <property type="entry name" value="2-C-METHYL-D-ERYTHRITOL 4-PHOSPHATE CYTIDYLYLTRANSFERASE, CHLOROPLASTIC"/>
    <property type="match status" value="1"/>
</dbReference>
<keyword evidence="4" id="KW-0961">Cell wall biogenesis/degradation</keyword>
<feature type="binding site" evidence="4">
    <location>
        <begin position="7"/>
        <end position="10"/>
    </location>
    <ligand>
        <name>CTP</name>
        <dbReference type="ChEBI" id="CHEBI:37563"/>
    </ligand>
</feature>
<dbReference type="InterPro" id="IPR034683">
    <property type="entry name" value="IspD/TarI"/>
</dbReference>
<dbReference type="InterPro" id="IPR050088">
    <property type="entry name" value="IspD/TarI_cytidylyltransf_bact"/>
</dbReference>
<evidence type="ECO:0000313" key="6">
    <source>
        <dbReference type="Proteomes" id="UP000198556"/>
    </source>
</evidence>
<feature type="site" description="Transition state stabilizer" evidence="4">
    <location>
        <position position="14"/>
    </location>
</feature>
<name>A0A1H9NEC7_9LACT</name>
<dbReference type="InterPro" id="IPR034709">
    <property type="entry name" value="TarI"/>
</dbReference>
<dbReference type="Gene3D" id="3.90.550.10">
    <property type="entry name" value="Spore Coat Polysaccharide Biosynthesis Protein SpsA, Chain A"/>
    <property type="match status" value="1"/>
</dbReference>
<evidence type="ECO:0000256" key="3">
    <source>
        <dbReference type="ARBA" id="ARBA00022944"/>
    </source>
</evidence>
<comment type="pathway">
    <text evidence="4">Cell wall biogenesis; poly(ribitol phosphate) teichoic acid biosynthesis.</text>
</comment>
<sequence>MIFAGILAGGTGTRMGIQDMPKQFLMLGEKPIIIHTVEKFLFVPSIDVVYVAVHPSWITYFNDLVKKHLPAHIERIAVVSGGKDRNDSILNIIKDIKTTKELAADDMLITHDAVRPFVSYRMIMDNIEAMKEYDVCDTVVMANDTIVESTDGKTITSIPNRANMFQGQTPQTFKIAAFEDLFYSLTSDMQKILTDACKVFVLNERAVGLVKGEYSNIKITTVTDLKIAKAMLGEIDNDK</sequence>
<dbReference type="UniPathway" id="UPA00790"/>
<dbReference type="FunFam" id="3.90.550.10:FF:000003">
    <property type="entry name" value="2-C-methyl-D-erythritol 4-phosphate cytidylyltransferase"/>
    <property type="match status" value="1"/>
</dbReference>
<comment type="function">
    <text evidence="4">Catalyzes the transfer of the cytidylyl group of CTP to D-ribitol 5-phosphate.</text>
</comment>
<feature type="site" description="Positions ribitol 5-phosphate for the nucleophilic attack" evidence="4">
    <location>
        <position position="161"/>
    </location>
</feature>
<dbReference type="HAMAP" id="MF_02068">
    <property type="entry name" value="TarI"/>
    <property type="match status" value="1"/>
</dbReference>
<dbReference type="RefSeq" id="WP_089747523.1">
    <property type="nucleotide sequence ID" value="NZ_FOGF01000038.1"/>
</dbReference>
<comment type="similarity">
    <text evidence="4">Belongs to the IspD/TarI cytidylyltransferase family. TarI subfamily.</text>
</comment>
<keyword evidence="2 4" id="KW-0548">Nucleotidyltransferase</keyword>
<evidence type="ECO:0000256" key="4">
    <source>
        <dbReference type="HAMAP-Rule" id="MF_02068"/>
    </source>
</evidence>
<protein>
    <recommendedName>
        <fullName evidence="4">Ribitol-5-phosphate cytidylyltransferase</fullName>
        <ecNumber evidence="4">2.7.7.40</ecNumber>
    </recommendedName>
</protein>
<dbReference type="Proteomes" id="UP000198556">
    <property type="component" value="Unassembled WGS sequence"/>
</dbReference>
<dbReference type="GO" id="GO:1902012">
    <property type="term" value="P:poly(ribitol phosphate) teichoic acid biosynthetic process"/>
    <property type="evidence" value="ECO:0007669"/>
    <property type="project" value="UniProtKB-UniRule"/>
</dbReference>
<dbReference type="GO" id="GO:0071555">
    <property type="term" value="P:cell wall organization"/>
    <property type="evidence" value="ECO:0007669"/>
    <property type="project" value="UniProtKB-KW"/>
</dbReference>
<dbReference type="NCBIfam" id="NF001183">
    <property type="entry name" value="PRK00155.1-3"/>
    <property type="match status" value="1"/>
</dbReference>
<keyword evidence="6" id="KW-1185">Reference proteome</keyword>
<gene>
    <name evidence="4" type="primary">tarI</name>
    <name evidence="5" type="ORF">SAMN05421767_13812</name>
</gene>
<dbReference type="PANTHER" id="PTHR32125:SF8">
    <property type="entry name" value="RIBITOL-5-PHOSPHATE CYTIDYLYLTRANSFERASE"/>
    <property type="match status" value="1"/>
</dbReference>
<reference evidence="5 6" key="1">
    <citation type="submission" date="2016-10" db="EMBL/GenBank/DDBJ databases">
        <authorList>
            <person name="de Groot N.N."/>
        </authorList>
    </citation>
    <scope>NUCLEOTIDE SEQUENCE [LARGE SCALE GENOMIC DNA]</scope>
    <source>
        <strain evidence="5 6">DSM 15827</strain>
    </source>
</reference>
<accession>A0A1H9NEC7</accession>
<evidence type="ECO:0000256" key="1">
    <source>
        <dbReference type="ARBA" id="ARBA00022679"/>
    </source>
</evidence>
<dbReference type="AlphaFoldDB" id="A0A1H9NEC7"/>
<proteinExistence type="inferred from homology"/>
<feature type="site" description="Transition state stabilizer" evidence="4">
    <location>
        <position position="22"/>
    </location>
</feature>
<dbReference type="STRING" id="137733.SAMN05421767_13812"/>
<comment type="catalytic activity">
    <reaction evidence="4">
        <text>D-ribitol 5-phosphate + CTP + H(+) = CDP-L-ribitol + diphosphate</text>
        <dbReference type="Rhea" id="RHEA:12456"/>
        <dbReference type="ChEBI" id="CHEBI:15378"/>
        <dbReference type="ChEBI" id="CHEBI:33019"/>
        <dbReference type="ChEBI" id="CHEBI:37563"/>
        <dbReference type="ChEBI" id="CHEBI:57608"/>
        <dbReference type="ChEBI" id="CHEBI:57695"/>
        <dbReference type="EC" id="2.7.7.40"/>
    </reaction>
</comment>